<dbReference type="Pfam" id="PF02668">
    <property type="entry name" value="TauD"/>
    <property type="match status" value="1"/>
</dbReference>
<evidence type="ECO:0000313" key="5">
    <source>
        <dbReference type="EMBL" id="GAA1493208.1"/>
    </source>
</evidence>
<dbReference type="InterPro" id="IPR003819">
    <property type="entry name" value="TauD/TfdA-like"/>
</dbReference>
<proteinExistence type="predicted"/>
<dbReference type="PANTHER" id="PTHR10696:SF21">
    <property type="entry name" value="TAUD_TFDA-LIKE DOMAIN-CONTAINING PROTEIN"/>
    <property type="match status" value="1"/>
</dbReference>
<comment type="cofactor">
    <cofactor evidence="1">
        <name>Fe(2+)</name>
        <dbReference type="ChEBI" id="CHEBI:29033"/>
    </cofactor>
</comment>
<dbReference type="SUPFAM" id="SSF51197">
    <property type="entry name" value="Clavaminate synthase-like"/>
    <property type="match status" value="1"/>
</dbReference>
<organism evidence="5 6">
    <name type="scientific">Curtobacterium herbarum</name>
    <dbReference type="NCBI Taxonomy" id="150122"/>
    <lineage>
        <taxon>Bacteria</taxon>
        <taxon>Bacillati</taxon>
        <taxon>Actinomycetota</taxon>
        <taxon>Actinomycetes</taxon>
        <taxon>Micrococcales</taxon>
        <taxon>Microbacteriaceae</taxon>
        <taxon>Curtobacterium</taxon>
    </lineage>
</organism>
<gene>
    <name evidence="5" type="ORF">GCM10009627_15540</name>
</gene>
<dbReference type="PANTHER" id="PTHR10696">
    <property type="entry name" value="GAMMA-BUTYROBETAINE HYDROXYLASE-RELATED"/>
    <property type="match status" value="1"/>
</dbReference>
<evidence type="ECO:0000313" key="6">
    <source>
        <dbReference type="Proteomes" id="UP001501742"/>
    </source>
</evidence>
<comment type="caution">
    <text evidence="5">The sequence shown here is derived from an EMBL/GenBank/DDBJ whole genome shotgun (WGS) entry which is preliminary data.</text>
</comment>
<evidence type="ECO:0000256" key="2">
    <source>
        <dbReference type="ARBA" id="ARBA00023002"/>
    </source>
</evidence>
<keyword evidence="3" id="KW-0408">Iron</keyword>
<dbReference type="Proteomes" id="UP001501742">
    <property type="component" value="Unassembled WGS sequence"/>
</dbReference>
<evidence type="ECO:0000256" key="1">
    <source>
        <dbReference type="ARBA" id="ARBA00001954"/>
    </source>
</evidence>
<dbReference type="InterPro" id="IPR050411">
    <property type="entry name" value="AlphaKG_dependent_hydroxylases"/>
</dbReference>
<accession>A0ABP4K2W5</accession>
<evidence type="ECO:0000256" key="3">
    <source>
        <dbReference type="ARBA" id="ARBA00023004"/>
    </source>
</evidence>
<dbReference type="InterPro" id="IPR042098">
    <property type="entry name" value="TauD-like_sf"/>
</dbReference>
<dbReference type="Gene3D" id="3.60.130.10">
    <property type="entry name" value="Clavaminate synthase-like"/>
    <property type="match status" value="1"/>
</dbReference>
<protein>
    <recommendedName>
        <fullName evidence="4">TauD/TfdA-like domain-containing protein</fullName>
    </recommendedName>
</protein>
<sequence length="255" mass="27166">MDNSELLIGMQRTGYATCSVESAEDFYETMHEVAATTNLKAIPHPRRPNQETSLAPQTRVAMDPHSELGRTPYRCAIVGFLGVQPSQSGGETILVDTSLGSPCGDQLAELLPETLRFRGLISQAALPDGFDSATSQATAYGKVASVTPRDGDVLEFEYEIPTVVRSAISPAVLSVATSVVGPYGGAHDASSGFPISEETIERARQIMGVYSVKLRLDAGDVVLIDNCRTLHGRRAYAGDRVIVSALLSQFGSAFG</sequence>
<dbReference type="EMBL" id="BAAAJX010000005">
    <property type="protein sequence ID" value="GAA1493208.1"/>
    <property type="molecule type" value="Genomic_DNA"/>
</dbReference>
<feature type="domain" description="TauD/TfdA-like" evidence="4">
    <location>
        <begin position="49"/>
        <end position="242"/>
    </location>
</feature>
<name>A0ABP4K2W5_9MICO</name>
<evidence type="ECO:0000259" key="4">
    <source>
        <dbReference type="Pfam" id="PF02668"/>
    </source>
</evidence>
<keyword evidence="2" id="KW-0560">Oxidoreductase</keyword>
<keyword evidence="6" id="KW-1185">Reference proteome</keyword>
<reference evidence="6" key="1">
    <citation type="journal article" date="2019" name="Int. J. Syst. Evol. Microbiol.">
        <title>The Global Catalogue of Microorganisms (GCM) 10K type strain sequencing project: providing services to taxonomists for standard genome sequencing and annotation.</title>
        <authorList>
            <consortium name="The Broad Institute Genomics Platform"/>
            <consortium name="The Broad Institute Genome Sequencing Center for Infectious Disease"/>
            <person name="Wu L."/>
            <person name="Ma J."/>
        </authorList>
    </citation>
    <scope>NUCLEOTIDE SEQUENCE [LARGE SCALE GENOMIC DNA]</scope>
    <source>
        <strain evidence="6">JCM 12140</strain>
    </source>
</reference>
<dbReference type="RefSeq" id="WP_204610535.1">
    <property type="nucleotide sequence ID" value="NZ_JAFBBT010000001.1"/>
</dbReference>